<dbReference type="InterPro" id="IPR013986">
    <property type="entry name" value="DExx_box_DNA_helicase_dom_sf"/>
</dbReference>
<dbReference type="PANTHER" id="PTHR11070:SF69">
    <property type="entry name" value="ATP-DEPENDENT DNA HELICASE UVRD2"/>
    <property type="match status" value="1"/>
</dbReference>
<keyword evidence="8" id="KW-0413">Isomerase</keyword>
<dbReference type="Gene3D" id="1.10.150.80">
    <property type="entry name" value="HRDC domain"/>
    <property type="match status" value="1"/>
</dbReference>
<evidence type="ECO:0000259" key="14">
    <source>
        <dbReference type="PROSITE" id="PS50967"/>
    </source>
</evidence>
<dbReference type="PANTHER" id="PTHR11070">
    <property type="entry name" value="UVRD / RECB / PCRA DNA HELICASE FAMILY MEMBER"/>
    <property type="match status" value="1"/>
</dbReference>
<evidence type="ECO:0000259" key="16">
    <source>
        <dbReference type="PROSITE" id="PS51217"/>
    </source>
</evidence>
<feature type="region of interest" description="Disordered" evidence="13">
    <location>
        <begin position="557"/>
        <end position="589"/>
    </location>
</feature>
<dbReference type="Pfam" id="PF13361">
    <property type="entry name" value="UvrD_C"/>
    <property type="match status" value="2"/>
</dbReference>
<accession>A0ABM5QLZ5</accession>
<evidence type="ECO:0000313" key="17">
    <source>
        <dbReference type="EMBL" id="AIG63804.1"/>
    </source>
</evidence>
<protein>
    <recommendedName>
        <fullName evidence="10">DNA 3'-5' helicase</fullName>
        <ecNumber evidence="10">5.6.2.4</ecNumber>
    </recommendedName>
</protein>
<evidence type="ECO:0000256" key="11">
    <source>
        <dbReference type="ARBA" id="ARBA00048988"/>
    </source>
</evidence>
<keyword evidence="5 12" id="KW-0347">Helicase</keyword>
<dbReference type="CDD" id="cd17932">
    <property type="entry name" value="DEXQc_UvrD"/>
    <property type="match status" value="1"/>
</dbReference>
<evidence type="ECO:0000256" key="12">
    <source>
        <dbReference type="PROSITE-ProRule" id="PRU00560"/>
    </source>
</evidence>
<dbReference type="Gene3D" id="1.10.486.10">
    <property type="entry name" value="PCRA, domain 4"/>
    <property type="match status" value="2"/>
</dbReference>
<dbReference type="InterPro" id="IPR014017">
    <property type="entry name" value="DNA_helicase_UvrD-like_C"/>
</dbReference>
<keyword evidence="2 12" id="KW-0547">Nucleotide-binding</keyword>
<feature type="domain" description="UvrD-like helicase C-terminal" evidence="16">
    <location>
        <begin position="288"/>
        <end position="542"/>
    </location>
</feature>
<proteinExistence type="inferred from homology"/>
<dbReference type="RefSeq" id="WP_038604724.1">
    <property type="nucleotide sequence ID" value="NZ_CP008944.1"/>
</dbReference>
<dbReference type="InterPro" id="IPR044876">
    <property type="entry name" value="HRDC_dom_sf"/>
</dbReference>
<evidence type="ECO:0000256" key="4">
    <source>
        <dbReference type="ARBA" id="ARBA00022801"/>
    </source>
</evidence>
<dbReference type="PROSITE" id="PS50967">
    <property type="entry name" value="HRDC"/>
    <property type="match status" value="1"/>
</dbReference>
<dbReference type="GO" id="GO:0004386">
    <property type="term" value="F:helicase activity"/>
    <property type="evidence" value="ECO:0007669"/>
    <property type="project" value="UniProtKB-KW"/>
</dbReference>
<keyword evidence="3" id="KW-0227">DNA damage</keyword>
<feature type="binding site" evidence="12">
    <location>
        <begin position="26"/>
        <end position="33"/>
    </location>
    <ligand>
        <name>ATP</name>
        <dbReference type="ChEBI" id="CHEBI:30616"/>
    </ligand>
</feature>
<dbReference type="Proteomes" id="UP000028504">
    <property type="component" value="Chromosome"/>
</dbReference>
<keyword evidence="18" id="KW-1185">Reference proteome</keyword>
<gene>
    <name evidence="17" type="ORF">CATYP_02885</name>
</gene>
<dbReference type="PROSITE" id="PS51217">
    <property type="entry name" value="UVRD_HELICASE_CTER"/>
    <property type="match status" value="1"/>
</dbReference>
<feature type="domain" description="UvrD-like helicase ATP-binding" evidence="15">
    <location>
        <begin position="5"/>
        <end position="287"/>
    </location>
</feature>
<dbReference type="InterPro" id="IPR000212">
    <property type="entry name" value="DNA_helicase_UvrD/REP"/>
</dbReference>
<feature type="domain" description="HRDC" evidence="14">
    <location>
        <begin position="614"/>
        <end position="690"/>
    </location>
</feature>
<evidence type="ECO:0000256" key="2">
    <source>
        <dbReference type="ARBA" id="ARBA00022741"/>
    </source>
</evidence>
<dbReference type="Gene3D" id="1.10.10.160">
    <property type="match status" value="1"/>
</dbReference>
<keyword evidence="7" id="KW-0234">DNA repair</keyword>
<dbReference type="EC" id="5.6.2.4" evidence="10"/>
<sequence>MIDLSALDDDQRVAATAPRGPVCILAGGGTGKTRTITYRIAHLIDSGFVSPQRVLAVTFTQRAAGEMRDRLARLGIGGVQARTFHAAARRQLKYFWPQIAGQLPWRLIDNKFPLMGRAARAAGVESTTETIRDLLSEIEWAKSCLITPEAYPERIEASDRTPPVAAPKVAEVYKRYEELKSTPEGMLLDFEDLLLHTAGALENSGAIAEEFREQYRSFVVDEYQDVTPLQYRVLKAWLGDRDDLTVVGDANQTIYSFTGASPEYLLHFSREFPQATVVKLERDYRSTPQVVDLANRVIGAARGRVAGTRLELNGMRDNGPEPEFNEYPDEPTEAREVAGKILTLLASGVPASEIAVLYRVNAQSAAFEQALSDAGVVYQVRGGEGFFHRPEIKQAITQLVRAANSPAAAQLDAVPIGQAVRHVLAPLGLSATEPQGAQARERWQLLQALAELAEDLQHNDPELGLAGLLVELRRRAESRQPPTVEGVTLASLHAAKGLEWDAVFLVGLVEKTLPISHAIAAGEHQVEEERRLFYVGITRAREHLHLSWARARQEGGRASRNRSRFLDPVVPETGGDEPSTRRGRGSRPRRCRVCGRPLHSATERVLNRHEDCPADADQAVFAALRQWRLEKSQQMDVPAYIVFTDATLTAIAEAQPSSPTELLGISGVGPVKVEKFGAELLSVLAQFPRR</sequence>
<evidence type="ECO:0000256" key="5">
    <source>
        <dbReference type="ARBA" id="ARBA00022806"/>
    </source>
</evidence>
<comment type="catalytic activity">
    <reaction evidence="9">
        <text>Couples ATP hydrolysis with the unwinding of duplex DNA by translocating in the 3'-5' direction.</text>
        <dbReference type="EC" id="5.6.2.4"/>
    </reaction>
</comment>
<keyword evidence="6 12" id="KW-0067">ATP-binding</keyword>
<dbReference type="Pfam" id="PF00580">
    <property type="entry name" value="UvrD-helicase"/>
    <property type="match status" value="1"/>
</dbReference>
<evidence type="ECO:0000256" key="3">
    <source>
        <dbReference type="ARBA" id="ARBA00022763"/>
    </source>
</evidence>
<evidence type="ECO:0000313" key="18">
    <source>
        <dbReference type="Proteomes" id="UP000028504"/>
    </source>
</evidence>
<dbReference type="Gene3D" id="3.40.50.300">
    <property type="entry name" value="P-loop containing nucleotide triphosphate hydrolases"/>
    <property type="match status" value="3"/>
</dbReference>
<dbReference type="SMART" id="SM00341">
    <property type="entry name" value="HRDC"/>
    <property type="match status" value="1"/>
</dbReference>
<evidence type="ECO:0000256" key="10">
    <source>
        <dbReference type="ARBA" id="ARBA00034808"/>
    </source>
</evidence>
<comment type="catalytic activity">
    <reaction evidence="11">
        <text>ATP + H2O = ADP + phosphate + H(+)</text>
        <dbReference type="Rhea" id="RHEA:13065"/>
        <dbReference type="ChEBI" id="CHEBI:15377"/>
        <dbReference type="ChEBI" id="CHEBI:15378"/>
        <dbReference type="ChEBI" id="CHEBI:30616"/>
        <dbReference type="ChEBI" id="CHEBI:43474"/>
        <dbReference type="ChEBI" id="CHEBI:456216"/>
        <dbReference type="EC" id="5.6.2.4"/>
    </reaction>
</comment>
<dbReference type="PROSITE" id="PS51198">
    <property type="entry name" value="UVRD_HELICASE_ATP_BIND"/>
    <property type="match status" value="1"/>
</dbReference>
<evidence type="ECO:0000256" key="6">
    <source>
        <dbReference type="ARBA" id="ARBA00022840"/>
    </source>
</evidence>
<dbReference type="SUPFAM" id="SSF47819">
    <property type="entry name" value="HRDC-like"/>
    <property type="match status" value="1"/>
</dbReference>
<name>A0ABM5QLZ5_9CORY</name>
<reference evidence="17 18" key="1">
    <citation type="submission" date="2014-07" db="EMBL/GenBank/DDBJ databases">
        <title>Complete genome sequence of Corynebacterium atypicum DSM 44849: identifiction of the mycolic acid biosynthesis genes.</title>
        <authorList>
            <person name="Tippelt A."/>
            <person name="Mollmann S."/>
            <person name="Albersmeier A."/>
            <person name="Jaenicke S."/>
            <person name="Ruckert C."/>
            <person name="Tauch A."/>
        </authorList>
    </citation>
    <scope>NUCLEOTIDE SEQUENCE [LARGE SCALE GENOMIC DNA]</scope>
    <source>
        <strain evidence="17 18">R2070</strain>
    </source>
</reference>
<dbReference type="InterPro" id="IPR027417">
    <property type="entry name" value="P-loop_NTPase"/>
</dbReference>
<evidence type="ECO:0000259" key="15">
    <source>
        <dbReference type="PROSITE" id="PS51198"/>
    </source>
</evidence>
<dbReference type="InterPro" id="IPR014016">
    <property type="entry name" value="UvrD-like_ATP-bd"/>
</dbReference>
<evidence type="ECO:0000256" key="13">
    <source>
        <dbReference type="SAM" id="MobiDB-lite"/>
    </source>
</evidence>
<dbReference type="InterPro" id="IPR002121">
    <property type="entry name" value="HRDC_dom"/>
</dbReference>
<evidence type="ECO:0000256" key="8">
    <source>
        <dbReference type="ARBA" id="ARBA00023235"/>
    </source>
</evidence>
<dbReference type="SUPFAM" id="SSF52540">
    <property type="entry name" value="P-loop containing nucleoside triphosphate hydrolases"/>
    <property type="match status" value="1"/>
</dbReference>
<evidence type="ECO:0000256" key="9">
    <source>
        <dbReference type="ARBA" id="ARBA00034617"/>
    </source>
</evidence>
<organism evidence="17 18">
    <name type="scientific">Corynebacterium atypicum</name>
    <dbReference type="NCBI Taxonomy" id="191610"/>
    <lineage>
        <taxon>Bacteria</taxon>
        <taxon>Bacillati</taxon>
        <taxon>Actinomycetota</taxon>
        <taxon>Actinomycetes</taxon>
        <taxon>Mycobacteriales</taxon>
        <taxon>Corynebacteriaceae</taxon>
        <taxon>Corynebacterium</taxon>
    </lineage>
</organism>
<dbReference type="Pfam" id="PF00570">
    <property type="entry name" value="HRDC"/>
    <property type="match status" value="1"/>
</dbReference>
<evidence type="ECO:0000256" key="7">
    <source>
        <dbReference type="ARBA" id="ARBA00023204"/>
    </source>
</evidence>
<evidence type="ECO:0000256" key="1">
    <source>
        <dbReference type="ARBA" id="ARBA00009922"/>
    </source>
</evidence>
<dbReference type="CDD" id="cd18807">
    <property type="entry name" value="SF1_C_UvrD"/>
    <property type="match status" value="1"/>
</dbReference>
<keyword evidence="4 12" id="KW-0378">Hydrolase</keyword>
<dbReference type="EMBL" id="CP008944">
    <property type="protein sequence ID" value="AIG63804.1"/>
    <property type="molecule type" value="Genomic_DNA"/>
</dbReference>
<comment type="similarity">
    <text evidence="1">Belongs to the helicase family. UvrD subfamily.</text>
</comment>
<dbReference type="InterPro" id="IPR010997">
    <property type="entry name" value="HRDC-like_sf"/>
</dbReference>